<keyword evidence="7 8" id="KW-0503">Monooxygenase</keyword>
<gene>
    <name evidence="9" type="ORF">PLOB_00010013</name>
</gene>
<dbReference type="InterPro" id="IPR017972">
    <property type="entry name" value="Cyt_P450_CS"/>
</dbReference>
<dbReference type="SUPFAM" id="SSF48264">
    <property type="entry name" value="Cytochrome P450"/>
    <property type="match status" value="1"/>
</dbReference>
<dbReference type="PANTHER" id="PTHR24279:SF120">
    <property type="entry name" value="CYTOCHROME P450"/>
    <property type="match status" value="1"/>
</dbReference>
<evidence type="ECO:0000313" key="9">
    <source>
        <dbReference type="EMBL" id="CAH3047025.1"/>
    </source>
</evidence>
<comment type="similarity">
    <text evidence="2 8">Belongs to the cytochrome P450 family.</text>
</comment>
<evidence type="ECO:0000256" key="6">
    <source>
        <dbReference type="ARBA" id="ARBA00023004"/>
    </source>
</evidence>
<evidence type="ECO:0000256" key="5">
    <source>
        <dbReference type="ARBA" id="ARBA00023002"/>
    </source>
</evidence>
<keyword evidence="4 8" id="KW-0479">Metal-binding</keyword>
<proteinExistence type="inferred from homology"/>
<keyword evidence="6 8" id="KW-0408">Iron</keyword>
<dbReference type="InterPro" id="IPR001128">
    <property type="entry name" value="Cyt_P450"/>
</dbReference>
<evidence type="ECO:0000256" key="1">
    <source>
        <dbReference type="ARBA" id="ARBA00001971"/>
    </source>
</evidence>
<evidence type="ECO:0000256" key="3">
    <source>
        <dbReference type="ARBA" id="ARBA00022617"/>
    </source>
</evidence>
<dbReference type="CDD" id="cd11054">
    <property type="entry name" value="CYP24A1-like"/>
    <property type="match status" value="1"/>
</dbReference>
<name>A0ABN8NB67_9CNID</name>
<comment type="cofactor">
    <cofactor evidence="1">
        <name>heme</name>
        <dbReference type="ChEBI" id="CHEBI:30413"/>
    </cofactor>
</comment>
<evidence type="ECO:0000256" key="2">
    <source>
        <dbReference type="ARBA" id="ARBA00010617"/>
    </source>
</evidence>
<dbReference type="Pfam" id="PF00067">
    <property type="entry name" value="p450"/>
    <property type="match status" value="1"/>
</dbReference>
<dbReference type="InterPro" id="IPR002401">
    <property type="entry name" value="Cyt_P450_E_grp-I"/>
</dbReference>
<dbReference type="Gene3D" id="1.10.630.10">
    <property type="entry name" value="Cytochrome P450"/>
    <property type="match status" value="1"/>
</dbReference>
<dbReference type="InterPro" id="IPR050479">
    <property type="entry name" value="CYP11_CYP27_families"/>
</dbReference>
<evidence type="ECO:0000256" key="8">
    <source>
        <dbReference type="RuleBase" id="RU000461"/>
    </source>
</evidence>
<sequence length="501" mass="57967">MFHDLGPVYKEDLMFRPTMTVHVKDPDDFEKVFRAEGKYPRKLILDFSVGHRKRRNRWPGIIQVDGEEWHRMRQTIAPKIMRPKIVEENIVNFNAVSKDAVARFVKLNDACKLDHIPDLEKELNRWSLEGIGTLAFDTRLGLYEDPPPQSALEFTNAVNNFFELAQQLLFNIFSTIARPYIDTPTFKKFLINADALFEIGQVFVDKKMRELNIMAEKGIDPSNAQVVPLLAYLLMKEDLTPEEVNGHAIDIVTAGVDTVRYLEGSVTRVVICLSRTSNATLWWLYNLARFPTVQEKVYQEIKSVLGNDREVTPQHLAKLRYLKACLKESMRLTPSTTANVRFLDEDVVLSGYHVPAQTLISMELYATTRLDKYFKDPLEFKPERWLRGTKDVHSFSHLQFGFGPRMCVGRRVAELGMYVLICRLLQRFRLEYHHEPLEIRQKMLTVPDKPVKIKFIELNHYTHANANDRKHNNLAFIDIMDKELANTSACSPRNTVHCSSI</sequence>
<dbReference type="PRINTS" id="PR00463">
    <property type="entry name" value="EP450I"/>
</dbReference>
<dbReference type="EMBL" id="CALNXK010000015">
    <property type="protein sequence ID" value="CAH3047025.1"/>
    <property type="molecule type" value="Genomic_DNA"/>
</dbReference>
<dbReference type="PRINTS" id="PR00385">
    <property type="entry name" value="P450"/>
</dbReference>
<evidence type="ECO:0008006" key="11">
    <source>
        <dbReference type="Google" id="ProtNLM"/>
    </source>
</evidence>
<keyword evidence="5 8" id="KW-0560">Oxidoreductase</keyword>
<protein>
    <recommendedName>
        <fullName evidence="11">Cytochrome P450</fullName>
    </recommendedName>
</protein>
<evidence type="ECO:0000256" key="7">
    <source>
        <dbReference type="ARBA" id="ARBA00023033"/>
    </source>
</evidence>
<dbReference type="PROSITE" id="PS00086">
    <property type="entry name" value="CYTOCHROME_P450"/>
    <property type="match status" value="1"/>
</dbReference>
<dbReference type="Proteomes" id="UP001159405">
    <property type="component" value="Unassembled WGS sequence"/>
</dbReference>
<evidence type="ECO:0000313" key="10">
    <source>
        <dbReference type="Proteomes" id="UP001159405"/>
    </source>
</evidence>
<reference evidence="9 10" key="1">
    <citation type="submission" date="2022-05" db="EMBL/GenBank/DDBJ databases">
        <authorList>
            <consortium name="Genoscope - CEA"/>
            <person name="William W."/>
        </authorList>
    </citation>
    <scope>NUCLEOTIDE SEQUENCE [LARGE SCALE GENOMIC DNA]</scope>
</reference>
<dbReference type="PANTHER" id="PTHR24279">
    <property type="entry name" value="CYTOCHROME P450"/>
    <property type="match status" value="1"/>
</dbReference>
<evidence type="ECO:0000256" key="4">
    <source>
        <dbReference type="ARBA" id="ARBA00022723"/>
    </source>
</evidence>
<comment type="caution">
    <text evidence="9">The sequence shown here is derived from an EMBL/GenBank/DDBJ whole genome shotgun (WGS) entry which is preliminary data.</text>
</comment>
<accession>A0ABN8NB67</accession>
<keyword evidence="3 8" id="KW-0349">Heme</keyword>
<organism evidence="9 10">
    <name type="scientific">Porites lobata</name>
    <dbReference type="NCBI Taxonomy" id="104759"/>
    <lineage>
        <taxon>Eukaryota</taxon>
        <taxon>Metazoa</taxon>
        <taxon>Cnidaria</taxon>
        <taxon>Anthozoa</taxon>
        <taxon>Hexacorallia</taxon>
        <taxon>Scleractinia</taxon>
        <taxon>Fungiina</taxon>
        <taxon>Poritidae</taxon>
        <taxon>Porites</taxon>
    </lineage>
</organism>
<dbReference type="InterPro" id="IPR036396">
    <property type="entry name" value="Cyt_P450_sf"/>
</dbReference>
<keyword evidence="10" id="KW-1185">Reference proteome</keyword>